<dbReference type="PANTHER" id="PTHR11362:SF82">
    <property type="entry name" value="PHOSPHATIDYLETHANOLAMINE-BINDING PROTEIN 4"/>
    <property type="match status" value="1"/>
</dbReference>
<dbReference type="PANTHER" id="PTHR11362">
    <property type="entry name" value="PHOSPHATIDYLETHANOLAMINE-BINDING PROTEIN"/>
    <property type="match status" value="1"/>
</dbReference>
<evidence type="ECO:0000313" key="3">
    <source>
        <dbReference type="Proteomes" id="UP001652642"/>
    </source>
</evidence>
<dbReference type="InParanoid" id="A0A6J0SI10"/>
<accession>A0A6J0SI10</accession>
<dbReference type="CTD" id="157310"/>
<dbReference type="Pfam" id="PF01161">
    <property type="entry name" value="PBP"/>
    <property type="match status" value="1"/>
</dbReference>
<evidence type="ECO:0000256" key="1">
    <source>
        <dbReference type="ARBA" id="ARBA00007091"/>
    </source>
</evidence>
<name>A0A6J0SI10_9SAUR</name>
<evidence type="ECO:0000256" key="2">
    <source>
        <dbReference type="SAM" id="SignalP"/>
    </source>
</evidence>
<proteinExistence type="inferred from homology"/>
<organism evidence="3 4">
    <name type="scientific">Pogona vitticeps</name>
    <name type="common">central bearded dragon</name>
    <dbReference type="NCBI Taxonomy" id="103695"/>
    <lineage>
        <taxon>Eukaryota</taxon>
        <taxon>Metazoa</taxon>
        <taxon>Chordata</taxon>
        <taxon>Craniata</taxon>
        <taxon>Vertebrata</taxon>
        <taxon>Euteleostomi</taxon>
        <taxon>Lepidosauria</taxon>
        <taxon>Squamata</taxon>
        <taxon>Bifurcata</taxon>
        <taxon>Unidentata</taxon>
        <taxon>Episquamata</taxon>
        <taxon>Toxicofera</taxon>
        <taxon>Iguania</taxon>
        <taxon>Acrodonta</taxon>
        <taxon>Agamidae</taxon>
        <taxon>Amphibolurinae</taxon>
        <taxon>Pogona</taxon>
    </lineage>
</organism>
<gene>
    <name evidence="4" type="primary">PEBP4</name>
</gene>
<dbReference type="GeneID" id="110072183"/>
<comment type="similarity">
    <text evidence="1">Belongs to the phosphatidylethanolamine-binding protein family.</text>
</comment>
<dbReference type="RefSeq" id="XP_020635991.1">
    <property type="nucleotide sequence ID" value="XM_020780332.2"/>
</dbReference>
<dbReference type="Proteomes" id="UP001652642">
    <property type="component" value="Chromosome 8"/>
</dbReference>
<sequence>MEPLNAYFLAIGFIVIVMQQGIHTEECLFEKLEDKDSMFCRGNLKVIYPELGDVGCTYIPKCNLYRKRISKEWISPRVQYQQADGNKKYVLIMVDPDAPSRADPKYRFWRHWTIVDINGGDLKNGNLKGHVLSDYRRPTPPSQSGYHRYQFLLYEQPADQAITLSPEESASTGSWKVEKFVERFQLGTPVASTQFVTKDYRD</sequence>
<dbReference type="InterPro" id="IPR035810">
    <property type="entry name" value="PEBP_euk"/>
</dbReference>
<reference evidence="4" key="1">
    <citation type="submission" date="2025-08" db="UniProtKB">
        <authorList>
            <consortium name="RefSeq"/>
        </authorList>
    </citation>
    <scope>IDENTIFICATION</scope>
</reference>
<dbReference type="InterPro" id="IPR001858">
    <property type="entry name" value="Phosphatidylethanolamine-bd_CS"/>
</dbReference>
<evidence type="ECO:0000313" key="4">
    <source>
        <dbReference type="RefSeq" id="XP_020635991.1"/>
    </source>
</evidence>
<dbReference type="OrthoDB" id="2506647at2759"/>
<dbReference type="InterPro" id="IPR036610">
    <property type="entry name" value="PEBP-like_sf"/>
</dbReference>
<dbReference type="PROSITE" id="PS01220">
    <property type="entry name" value="PBP"/>
    <property type="match status" value="1"/>
</dbReference>
<keyword evidence="2" id="KW-0732">Signal</keyword>
<dbReference type="SUPFAM" id="SSF49777">
    <property type="entry name" value="PEBP-like"/>
    <property type="match status" value="1"/>
</dbReference>
<keyword evidence="3" id="KW-1185">Reference proteome</keyword>
<feature type="chain" id="PRO_5027065033" evidence="2">
    <location>
        <begin position="25"/>
        <end position="202"/>
    </location>
</feature>
<dbReference type="InterPro" id="IPR008914">
    <property type="entry name" value="PEBP"/>
</dbReference>
<dbReference type="CDD" id="cd00866">
    <property type="entry name" value="PEBP_euk"/>
    <property type="match status" value="1"/>
</dbReference>
<dbReference type="Gene3D" id="3.90.280.10">
    <property type="entry name" value="PEBP-like"/>
    <property type="match status" value="1"/>
</dbReference>
<protein>
    <submittedName>
        <fullName evidence="4">Phosphatidylethanolamine-binding protein 4</fullName>
    </submittedName>
</protein>
<dbReference type="KEGG" id="pvt:110072183"/>
<dbReference type="AlphaFoldDB" id="A0A6J0SI10"/>
<feature type="signal peptide" evidence="2">
    <location>
        <begin position="1"/>
        <end position="24"/>
    </location>
</feature>